<gene>
    <name evidence="1" type="ORF">VNO77_03187</name>
</gene>
<dbReference type="EMBL" id="JAYMYQ010000001">
    <property type="protein sequence ID" value="KAK7361143.1"/>
    <property type="molecule type" value="Genomic_DNA"/>
</dbReference>
<sequence>MAEGDSGAWALSSSPIELSHASVEGLYIRFRLAGWSAAGEQRLRISMARTIFYWCLWRVDSLLHKLCCSYARTDNTATQNPWSYFSMGDLPYCAKQLLECRGPSSLLMVLTCSPLPL</sequence>
<dbReference type="Proteomes" id="UP001367508">
    <property type="component" value="Unassembled WGS sequence"/>
</dbReference>
<evidence type="ECO:0000313" key="1">
    <source>
        <dbReference type="EMBL" id="KAK7361143.1"/>
    </source>
</evidence>
<accession>A0AAN9RBZ6</accession>
<comment type="caution">
    <text evidence="1">The sequence shown here is derived from an EMBL/GenBank/DDBJ whole genome shotgun (WGS) entry which is preliminary data.</text>
</comment>
<evidence type="ECO:0000313" key="2">
    <source>
        <dbReference type="Proteomes" id="UP001367508"/>
    </source>
</evidence>
<dbReference type="AlphaFoldDB" id="A0AAN9RBZ6"/>
<protein>
    <submittedName>
        <fullName evidence="1">Uncharacterized protein</fullName>
    </submittedName>
</protein>
<organism evidence="1 2">
    <name type="scientific">Canavalia gladiata</name>
    <name type="common">Sword bean</name>
    <name type="synonym">Dolichos gladiatus</name>
    <dbReference type="NCBI Taxonomy" id="3824"/>
    <lineage>
        <taxon>Eukaryota</taxon>
        <taxon>Viridiplantae</taxon>
        <taxon>Streptophyta</taxon>
        <taxon>Embryophyta</taxon>
        <taxon>Tracheophyta</taxon>
        <taxon>Spermatophyta</taxon>
        <taxon>Magnoliopsida</taxon>
        <taxon>eudicotyledons</taxon>
        <taxon>Gunneridae</taxon>
        <taxon>Pentapetalae</taxon>
        <taxon>rosids</taxon>
        <taxon>fabids</taxon>
        <taxon>Fabales</taxon>
        <taxon>Fabaceae</taxon>
        <taxon>Papilionoideae</taxon>
        <taxon>50 kb inversion clade</taxon>
        <taxon>NPAAA clade</taxon>
        <taxon>indigoferoid/millettioid clade</taxon>
        <taxon>Phaseoleae</taxon>
        <taxon>Canavalia</taxon>
    </lineage>
</organism>
<reference evidence="1 2" key="1">
    <citation type="submission" date="2024-01" db="EMBL/GenBank/DDBJ databases">
        <title>The genomes of 5 underutilized Papilionoideae crops provide insights into root nodulation and disease resistanc.</title>
        <authorList>
            <person name="Jiang F."/>
        </authorList>
    </citation>
    <scope>NUCLEOTIDE SEQUENCE [LARGE SCALE GENOMIC DNA]</scope>
    <source>
        <strain evidence="1">LVBAO_FW01</strain>
        <tissue evidence="1">Leaves</tissue>
    </source>
</reference>
<proteinExistence type="predicted"/>
<keyword evidence="2" id="KW-1185">Reference proteome</keyword>
<name>A0AAN9RBZ6_CANGL</name>